<reference evidence="1 2" key="1">
    <citation type="submission" date="2019-07" db="EMBL/GenBank/DDBJ databases">
        <title>Annotation for the trematode Paragonimus westermani.</title>
        <authorList>
            <person name="Choi Y.-J."/>
        </authorList>
    </citation>
    <scope>NUCLEOTIDE SEQUENCE [LARGE SCALE GENOMIC DNA]</scope>
    <source>
        <strain evidence="1">180907_Pwestermani</strain>
    </source>
</reference>
<protein>
    <submittedName>
        <fullName evidence="1">Uncharacterized protein</fullName>
    </submittedName>
</protein>
<dbReference type="EMBL" id="JTDF01021706">
    <property type="protein sequence ID" value="KAF8561492.1"/>
    <property type="molecule type" value="Genomic_DNA"/>
</dbReference>
<accession>A0A8T0D1G0</accession>
<proteinExistence type="predicted"/>
<sequence length="79" mass="9027">MYKQCQRCLTGDDALRLKLYLIENLSVRFLSTLAYEAVCHGSYQCLELIIKHQNFDAYFSISADGSNLVSFVRSLSSMH</sequence>
<dbReference type="OrthoDB" id="6250267at2759"/>
<dbReference type="Proteomes" id="UP000699462">
    <property type="component" value="Unassembled WGS sequence"/>
</dbReference>
<comment type="caution">
    <text evidence="1">The sequence shown here is derived from an EMBL/GenBank/DDBJ whole genome shotgun (WGS) entry which is preliminary data.</text>
</comment>
<name>A0A8T0D1G0_9TREM</name>
<dbReference type="AlphaFoldDB" id="A0A8T0D1G0"/>
<evidence type="ECO:0000313" key="2">
    <source>
        <dbReference type="Proteomes" id="UP000699462"/>
    </source>
</evidence>
<organism evidence="1 2">
    <name type="scientific">Paragonimus westermani</name>
    <dbReference type="NCBI Taxonomy" id="34504"/>
    <lineage>
        <taxon>Eukaryota</taxon>
        <taxon>Metazoa</taxon>
        <taxon>Spiralia</taxon>
        <taxon>Lophotrochozoa</taxon>
        <taxon>Platyhelminthes</taxon>
        <taxon>Trematoda</taxon>
        <taxon>Digenea</taxon>
        <taxon>Plagiorchiida</taxon>
        <taxon>Troglotremata</taxon>
        <taxon>Troglotrematidae</taxon>
        <taxon>Paragonimus</taxon>
    </lineage>
</organism>
<keyword evidence="2" id="KW-1185">Reference proteome</keyword>
<gene>
    <name evidence="1" type="ORF">P879_07936</name>
</gene>
<evidence type="ECO:0000313" key="1">
    <source>
        <dbReference type="EMBL" id="KAF8561492.1"/>
    </source>
</evidence>